<evidence type="ECO:0000259" key="1">
    <source>
        <dbReference type="Pfam" id="PF12680"/>
    </source>
</evidence>
<feature type="domain" description="SnoaL-like" evidence="1">
    <location>
        <begin position="16"/>
        <end position="113"/>
    </location>
</feature>
<dbReference type="AlphaFoldDB" id="A0A1M7R3D5"/>
<gene>
    <name evidence="2" type="ORF">SAMN05443668_106297</name>
</gene>
<dbReference type="SUPFAM" id="SSF54427">
    <property type="entry name" value="NTF2-like"/>
    <property type="match status" value="1"/>
</dbReference>
<organism evidence="2 3">
    <name type="scientific">Cryptosporangium aurantiacum</name>
    <dbReference type="NCBI Taxonomy" id="134849"/>
    <lineage>
        <taxon>Bacteria</taxon>
        <taxon>Bacillati</taxon>
        <taxon>Actinomycetota</taxon>
        <taxon>Actinomycetes</taxon>
        <taxon>Cryptosporangiales</taxon>
        <taxon>Cryptosporangiaceae</taxon>
        <taxon>Cryptosporangium</taxon>
    </lineage>
</organism>
<sequence>MTNSDEIALVQRFYGARGDRAVIDGVMSQDVVWDITPGWPHGTVYRGLDAVLEFLARVGQEFSPVIARPEQFFADGAGHVTVLGHYAATGPSGRSADVRFTHLWTIADGTITRLDQTADTLLLEQLKEKQ</sequence>
<dbReference type="EMBL" id="FRCS01000006">
    <property type="protein sequence ID" value="SHN39495.1"/>
    <property type="molecule type" value="Genomic_DNA"/>
</dbReference>
<dbReference type="Pfam" id="PF12680">
    <property type="entry name" value="SnoaL_2"/>
    <property type="match status" value="1"/>
</dbReference>
<dbReference type="InterPro" id="IPR032710">
    <property type="entry name" value="NTF2-like_dom_sf"/>
</dbReference>
<dbReference type="InterPro" id="IPR037401">
    <property type="entry name" value="SnoaL-like"/>
</dbReference>
<name>A0A1M7R3D5_9ACTN</name>
<accession>A0A1M7R3D5</accession>
<dbReference type="Proteomes" id="UP000184440">
    <property type="component" value="Unassembled WGS sequence"/>
</dbReference>
<keyword evidence="3" id="KW-1185">Reference proteome</keyword>
<evidence type="ECO:0000313" key="2">
    <source>
        <dbReference type="EMBL" id="SHN39495.1"/>
    </source>
</evidence>
<dbReference type="PANTHER" id="PTHR41252">
    <property type="entry name" value="BLR2505 PROTEIN"/>
    <property type="match status" value="1"/>
</dbReference>
<dbReference type="Gene3D" id="3.10.450.50">
    <property type="match status" value="1"/>
</dbReference>
<dbReference type="STRING" id="134849.SAMN05443668_106297"/>
<dbReference type="OrthoDB" id="8451859at2"/>
<evidence type="ECO:0000313" key="3">
    <source>
        <dbReference type="Proteomes" id="UP000184440"/>
    </source>
</evidence>
<dbReference type="RefSeq" id="WP_073259648.1">
    <property type="nucleotide sequence ID" value="NZ_FRCS01000006.1"/>
</dbReference>
<reference evidence="2 3" key="1">
    <citation type="submission" date="2016-11" db="EMBL/GenBank/DDBJ databases">
        <authorList>
            <person name="Jaros S."/>
            <person name="Januszkiewicz K."/>
            <person name="Wedrychowicz H."/>
        </authorList>
    </citation>
    <scope>NUCLEOTIDE SEQUENCE [LARGE SCALE GENOMIC DNA]</scope>
    <source>
        <strain evidence="2 3">DSM 46144</strain>
    </source>
</reference>
<proteinExistence type="predicted"/>
<dbReference type="PANTHER" id="PTHR41252:SF1">
    <property type="entry name" value="BLR2505 PROTEIN"/>
    <property type="match status" value="1"/>
</dbReference>
<protein>
    <recommendedName>
        <fullName evidence="1">SnoaL-like domain-containing protein</fullName>
    </recommendedName>
</protein>